<evidence type="ECO:0000256" key="2">
    <source>
        <dbReference type="ARBA" id="ARBA00022801"/>
    </source>
</evidence>
<sequence length="478" mass="50439">MAVSVRNAPDLGNRPAGGRSVPLRGDRSHPPGGTTSRGGRSYRRGMTSTPVSLHARRIGGGALVLFGALLAPAAAVAAFLLGAAADAPLPACAAIALAAAASVCGAVAYLGGRLARARRRAPVAVLAAAAVTALVAVAGHLLVFRPIGVRATALPPQDTRYWGLPTGSRIAYTFTPARGPRRADPVVRLHGGPGTPGAGPDDLDRALAATGFDVYTYDQLGSGRSRRLADPAGYTVARQVADLEAIRLRIGADRLVLAGSSWGATLAAAYLAAHPGRVARVVFTSPGALWAPEWEESGEGEIWDRLTPAQRRRMDDLENRPQLVAWSLLMAVNPRSAHALLPDAELDPLFDELLSSVGSAATCRPGRPLREAASRSGFYSNQMISEDMLKAPDPRPALRRVAVPALILRGECEYKKWEIAREYRDVIPGARLVQVPDAGHVIEAEQPALYRSTVTAFLTGRPLPLAPYTGRAAPPSRR</sequence>
<feature type="transmembrane region" description="Helical" evidence="4">
    <location>
        <begin position="87"/>
        <end position="111"/>
    </location>
</feature>
<feature type="region of interest" description="Disordered" evidence="3">
    <location>
        <begin position="1"/>
        <end position="46"/>
    </location>
</feature>
<dbReference type="Pfam" id="PF00561">
    <property type="entry name" value="Abhydrolase_1"/>
    <property type="match status" value="1"/>
</dbReference>
<dbReference type="STRING" id="1220554.GCA_001552135_01819"/>
<keyword evidence="4" id="KW-0812">Transmembrane</keyword>
<keyword evidence="4" id="KW-1133">Transmembrane helix</keyword>
<evidence type="ECO:0000313" key="6">
    <source>
        <dbReference type="EMBL" id="TYB42406.1"/>
    </source>
</evidence>
<dbReference type="PANTHER" id="PTHR43798:SF20">
    <property type="entry name" value="2-SUCCINYL-6-HYDROXY-2,4-CYCLOHEXADIENE-1-CARBOXYLATE SYNTHASE-RELATED"/>
    <property type="match status" value="1"/>
</dbReference>
<feature type="transmembrane region" description="Helical" evidence="4">
    <location>
        <begin position="62"/>
        <end position="81"/>
    </location>
</feature>
<evidence type="ECO:0000256" key="1">
    <source>
        <dbReference type="ARBA" id="ARBA00010088"/>
    </source>
</evidence>
<comment type="similarity">
    <text evidence="1">Belongs to the peptidase S33 family.</text>
</comment>
<keyword evidence="4" id="KW-0472">Membrane</keyword>
<dbReference type="InterPro" id="IPR000073">
    <property type="entry name" value="AB_hydrolase_1"/>
</dbReference>
<dbReference type="GO" id="GO:0016020">
    <property type="term" value="C:membrane"/>
    <property type="evidence" value="ECO:0007669"/>
    <property type="project" value="TreeGrafter"/>
</dbReference>
<reference evidence="6 7" key="1">
    <citation type="submission" date="2019-08" db="EMBL/GenBank/DDBJ databases">
        <title>Actinomadura sp. nov. CYP1-5 isolated from mountain soil.</title>
        <authorList>
            <person name="Songsumanus A."/>
            <person name="Kuncharoen N."/>
            <person name="Kudo T."/>
            <person name="Yuki M."/>
            <person name="Igarashi Y."/>
            <person name="Tanasupawat S."/>
        </authorList>
    </citation>
    <scope>NUCLEOTIDE SEQUENCE [LARGE SCALE GENOMIC DNA]</scope>
    <source>
        <strain evidence="6 7">JCM 14158</strain>
    </source>
</reference>
<accession>A0A5D0NDC3</accession>
<comment type="caution">
    <text evidence="6">The sequence shown here is derived from an EMBL/GenBank/DDBJ whole genome shotgun (WGS) entry which is preliminary data.</text>
</comment>
<name>A0A5D0NDC3_9ACTN</name>
<feature type="domain" description="AB hydrolase-1" evidence="5">
    <location>
        <begin position="185"/>
        <end position="442"/>
    </location>
</feature>
<dbReference type="PANTHER" id="PTHR43798">
    <property type="entry name" value="MONOACYLGLYCEROL LIPASE"/>
    <property type="match status" value="1"/>
</dbReference>
<organism evidence="6 7">
    <name type="scientific">Actinomadura chibensis</name>
    <dbReference type="NCBI Taxonomy" id="392828"/>
    <lineage>
        <taxon>Bacteria</taxon>
        <taxon>Bacillati</taxon>
        <taxon>Actinomycetota</taxon>
        <taxon>Actinomycetes</taxon>
        <taxon>Streptosporangiales</taxon>
        <taxon>Thermomonosporaceae</taxon>
        <taxon>Actinomadura</taxon>
    </lineage>
</organism>
<feature type="transmembrane region" description="Helical" evidence="4">
    <location>
        <begin position="123"/>
        <end position="144"/>
    </location>
</feature>
<protein>
    <submittedName>
        <fullName evidence="6">Alpha/beta fold hydrolase</fullName>
    </submittedName>
</protein>
<dbReference type="Proteomes" id="UP000323380">
    <property type="component" value="Unassembled WGS sequence"/>
</dbReference>
<keyword evidence="7" id="KW-1185">Reference proteome</keyword>
<dbReference type="InterPro" id="IPR029058">
    <property type="entry name" value="AB_hydrolase_fold"/>
</dbReference>
<keyword evidence="2 6" id="KW-0378">Hydrolase</keyword>
<evidence type="ECO:0000256" key="3">
    <source>
        <dbReference type="SAM" id="MobiDB-lite"/>
    </source>
</evidence>
<evidence type="ECO:0000256" key="4">
    <source>
        <dbReference type="SAM" id="Phobius"/>
    </source>
</evidence>
<dbReference type="GO" id="GO:0006508">
    <property type="term" value="P:proteolysis"/>
    <property type="evidence" value="ECO:0007669"/>
    <property type="project" value="InterPro"/>
</dbReference>
<evidence type="ECO:0000259" key="5">
    <source>
        <dbReference type="Pfam" id="PF00561"/>
    </source>
</evidence>
<feature type="compositionally biased region" description="Low complexity" evidence="3">
    <location>
        <begin position="32"/>
        <end position="46"/>
    </location>
</feature>
<dbReference type="SUPFAM" id="SSF53474">
    <property type="entry name" value="alpha/beta-Hydrolases"/>
    <property type="match status" value="1"/>
</dbReference>
<dbReference type="GO" id="GO:0004177">
    <property type="term" value="F:aminopeptidase activity"/>
    <property type="evidence" value="ECO:0007669"/>
    <property type="project" value="UniProtKB-EC"/>
</dbReference>
<dbReference type="Gene3D" id="3.40.50.1820">
    <property type="entry name" value="alpha/beta hydrolase"/>
    <property type="match status" value="1"/>
</dbReference>
<gene>
    <name evidence="6" type="ORF">FXF69_31850</name>
</gene>
<dbReference type="AlphaFoldDB" id="A0A5D0NDC3"/>
<dbReference type="InterPro" id="IPR050266">
    <property type="entry name" value="AB_hydrolase_sf"/>
</dbReference>
<dbReference type="InterPro" id="IPR002410">
    <property type="entry name" value="Peptidase_S33"/>
</dbReference>
<proteinExistence type="inferred from homology"/>
<dbReference type="PRINTS" id="PR00793">
    <property type="entry name" value="PROAMNOPTASE"/>
</dbReference>
<evidence type="ECO:0000313" key="7">
    <source>
        <dbReference type="Proteomes" id="UP000323380"/>
    </source>
</evidence>
<dbReference type="EMBL" id="VSFG01000008">
    <property type="protein sequence ID" value="TYB42406.1"/>
    <property type="molecule type" value="Genomic_DNA"/>
</dbReference>